<evidence type="ECO:0000256" key="2">
    <source>
        <dbReference type="SAM" id="SignalP"/>
    </source>
</evidence>
<dbReference type="EMBL" id="CP000463">
    <property type="protein sequence ID" value="ABJ07894.1"/>
    <property type="molecule type" value="Genomic_DNA"/>
</dbReference>
<dbReference type="OrthoDB" id="8245037at2"/>
<proteinExistence type="predicted"/>
<reference evidence="3" key="1">
    <citation type="submission" date="2006-09" db="EMBL/GenBank/DDBJ databases">
        <title>Complete sequence of Rhodopseudomonas palustris BisA53.</title>
        <authorList>
            <consortium name="US DOE Joint Genome Institute"/>
            <person name="Copeland A."/>
            <person name="Lucas S."/>
            <person name="Lapidus A."/>
            <person name="Barry K."/>
            <person name="Detter J.C."/>
            <person name="Glavina del Rio T."/>
            <person name="Hammon N."/>
            <person name="Israni S."/>
            <person name="Dalin E."/>
            <person name="Tice H."/>
            <person name="Pitluck S."/>
            <person name="Chain P."/>
            <person name="Malfatti S."/>
            <person name="Shin M."/>
            <person name="Vergez L."/>
            <person name="Schmutz J."/>
            <person name="Larimer F."/>
            <person name="Land M."/>
            <person name="Hauser L."/>
            <person name="Pelletier D.A."/>
            <person name="Kyrpides N."/>
            <person name="Kim E."/>
            <person name="Harwood C.S."/>
            <person name="Oda Y."/>
            <person name="Richardson P."/>
        </authorList>
    </citation>
    <scope>NUCLEOTIDE SEQUENCE [LARGE SCALE GENOMIC DNA]</scope>
    <source>
        <strain evidence="3">BisA53</strain>
    </source>
</reference>
<keyword evidence="2" id="KW-0732">Signal</keyword>
<protein>
    <submittedName>
        <fullName evidence="3">Uncharacterized protein</fullName>
    </submittedName>
</protein>
<dbReference type="HOGENOM" id="CLU_145244_0_0_5"/>
<evidence type="ECO:0000313" key="3">
    <source>
        <dbReference type="EMBL" id="ABJ07894.1"/>
    </source>
</evidence>
<dbReference type="KEGG" id="rpe:RPE_3968"/>
<feature type="region of interest" description="Disordered" evidence="1">
    <location>
        <begin position="85"/>
        <end position="117"/>
    </location>
</feature>
<dbReference type="eggNOG" id="ENOG5033B3H">
    <property type="taxonomic scope" value="Bacteria"/>
</dbReference>
<dbReference type="AlphaFoldDB" id="Q07JJ0"/>
<sequence>MMRLSRVAAWFGGVCAILMGASGGAFAYSQEQQDACTPDAMRLCSAYIPDVDRITACMIQNKTQLTPRCAVYFQPPMRAGLAPARVRKPQSLKPRQASTGTVKPRKPIARTVSRAER</sequence>
<name>Q07JJ0_RHOP5</name>
<accession>Q07JJ0</accession>
<organism evidence="3">
    <name type="scientific">Rhodopseudomonas palustris (strain BisA53)</name>
    <dbReference type="NCBI Taxonomy" id="316055"/>
    <lineage>
        <taxon>Bacteria</taxon>
        <taxon>Pseudomonadati</taxon>
        <taxon>Pseudomonadota</taxon>
        <taxon>Alphaproteobacteria</taxon>
        <taxon>Hyphomicrobiales</taxon>
        <taxon>Nitrobacteraceae</taxon>
        <taxon>Rhodopseudomonas</taxon>
    </lineage>
</organism>
<feature type="signal peptide" evidence="2">
    <location>
        <begin position="1"/>
        <end position="27"/>
    </location>
</feature>
<evidence type="ECO:0000256" key="1">
    <source>
        <dbReference type="SAM" id="MobiDB-lite"/>
    </source>
</evidence>
<feature type="chain" id="PRO_5004165783" evidence="2">
    <location>
        <begin position="28"/>
        <end position="117"/>
    </location>
</feature>
<dbReference type="STRING" id="316055.RPE_3968"/>
<gene>
    <name evidence="3" type="ordered locus">RPE_3968</name>
</gene>